<dbReference type="AlphaFoldDB" id="A0A656QAA8"/>
<dbReference type="Proteomes" id="UP000027451">
    <property type="component" value="Unassembled WGS sequence"/>
</dbReference>
<proteinExistence type="predicted"/>
<feature type="signal peptide" evidence="1">
    <location>
        <begin position="1"/>
        <end position="38"/>
    </location>
</feature>
<evidence type="ECO:0008006" key="4">
    <source>
        <dbReference type="Google" id="ProtNLM"/>
    </source>
</evidence>
<evidence type="ECO:0000256" key="1">
    <source>
        <dbReference type="SAM" id="SignalP"/>
    </source>
</evidence>
<name>A0A656QAA8_9BURK</name>
<sequence>MFSYIRSMISTPRRFGAFGALALACLLAACGTTNGVTAGAQPNTYTVTGKATGTRMSWVTARNAAMDAASEYCKQRAQRVAIRSEATSGVRSLQEQTSTVSFSCVPENDARG</sequence>
<dbReference type="OrthoDB" id="9132062at2"/>
<organism evidence="2 3">
    <name type="scientific">Caballeronia zhejiangensis</name>
    <dbReference type="NCBI Taxonomy" id="871203"/>
    <lineage>
        <taxon>Bacteria</taxon>
        <taxon>Pseudomonadati</taxon>
        <taxon>Pseudomonadota</taxon>
        <taxon>Betaproteobacteria</taxon>
        <taxon>Burkholderiales</taxon>
        <taxon>Burkholderiaceae</taxon>
        <taxon>Caballeronia</taxon>
    </lineage>
</organism>
<reference evidence="2 3" key="1">
    <citation type="submission" date="2014-03" db="EMBL/GenBank/DDBJ databases">
        <title>Draft Genome Sequences of Four Burkholderia Strains.</title>
        <authorList>
            <person name="Liu X.Y."/>
            <person name="Li C.X."/>
            <person name="Xu J.H."/>
        </authorList>
    </citation>
    <scope>NUCLEOTIDE SEQUENCE [LARGE SCALE GENOMIC DNA]</scope>
    <source>
        <strain evidence="2 3">OP-1</strain>
    </source>
</reference>
<keyword evidence="1" id="KW-0732">Signal</keyword>
<dbReference type="RefSeq" id="WP_008349173.1">
    <property type="nucleotide sequence ID" value="NZ_CADFFU010000010.1"/>
</dbReference>
<gene>
    <name evidence="2" type="ORF">BG60_35540</name>
</gene>
<dbReference type="PROSITE" id="PS51257">
    <property type="entry name" value="PROKAR_LIPOPROTEIN"/>
    <property type="match status" value="1"/>
</dbReference>
<protein>
    <recommendedName>
        <fullName evidence="4">Lipoprotein</fullName>
    </recommendedName>
</protein>
<comment type="caution">
    <text evidence="2">The sequence shown here is derived from an EMBL/GenBank/DDBJ whole genome shotgun (WGS) entry which is preliminary data.</text>
</comment>
<evidence type="ECO:0000313" key="3">
    <source>
        <dbReference type="Proteomes" id="UP000027451"/>
    </source>
</evidence>
<keyword evidence="3" id="KW-1185">Reference proteome</keyword>
<dbReference type="EMBL" id="JFHD01000070">
    <property type="protein sequence ID" value="KDR24744.1"/>
    <property type="molecule type" value="Genomic_DNA"/>
</dbReference>
<evidence type="ECO:0000313" key="2">
    <source>
        <dbReference type="EMBL" id="KDR24744.1"/>
    </source>
</evidence>
<accession>A0A656QAA8</accession>
<feature type="chain" id="PRO_5024975883" description="Lipoprotein" evidence="1">
    <location>
        <begin position="39"/>
        <end position="112"/>
    </location>
</feature>